<organism evidence="2 3">
    <name type="scientific">Pleionea mediterranea</name>
    <dbReference type="NCBI Taxonomy" id="523701"/>
    <lineage>
        <taxon>Bacteria</taxon>
        <taxon>Pseudomonadati</taxon>
        <taxon>Pseudomonadota</taxon>
        <taxon>Gammaproteobacteria</taxon>
        <taxon>Oceanospirillales</taxon>
        <taxon>Pleioneaceae</taxon>
        <taxon>Pleionea</taxon>
    </lineage>
</organism>
<evidence type="ECO:0000256" key="1">
    <source>
        <dbReference type="SAM" id="Phobius"/>
    </source>
</evidence>
<reference evidence="2 3" key="1">
    <citation type="submission" date="2018-05" db="EMBL/GenBank/DDBJ databases">
        <title>Genomic Encyclopedia of Type Strains, Phase IV (KMG-IV): sequencing the most valuable type-strain genomes for metagenomic binning, comparative biology and taxonomic classification.</title>
        <authorList>
            <person name="Goeker M."/>
        </authorList>
    </citation>
    <scope>NUCLEOTIDE SEQUENCE [LARGE SCALE GENOMIC DNA]</scope>
    <source>
        <strain evidence="2 3">DSM 25350</strain>
    </source>
</reference>
<proteinExistence type="predicted"/>
<dbReference type="Proteomes" id="UP000245790">
    <property type="component" value="Unassembled WGS sequence"/>
</dbReference>
<keyword evidence="1" id="KW-1133">Transmembrane helix</keyword>
<gene>
    <name evidence="2" type="ORF">C8D97_102240</name>
</gene>
<sequence length="100" mass="11885">MDRLKYTELELTKSQFASILRQGELVCYDASFFVLAVFLYHKVSGISRVLSDFVLVWPLLLLFWSKKFKRIFLCYGWARYALKLNVDMFKKNNMVCIRLS</sequence>
<comment type="caution">
    <text evidence="2">The sequence shown here is derived from an EMBL/GenBank/DDBJ whole genome shotgun (WGS) entry which is preliminary data.</text>
</comment>
<dbReference type="EMBL" id="QGGU01000002">
    <property type="protein sequence ID" value="PWK53850.1"/>
    <property type="molecule type" value="Genomic_DNA"/>
</dbReference>
<name>A0A316G223_9GAMM</name>
<evidence type="ECO:0000313" key="3">
    <source>
        <dbReference type="Proteomes" id="UP000245790"/>
    </source>
</evidence>
<keyword evidence="1" id="KW-0812">Transmembrane</keyword>
<protein>
    <submittedName>
        <fullName evidence="2">Uncharacterized protein</fullName>
    </submittedName>
</protein>
<keyword evidence="3" id="KW-1185">Reference proteome</keyword>
<dbReference type="AlphaFoldDB" id="A0A316G223"/>
<evidence type="ECO:0000313" key="2">
    <source>
        <dbReference type="EMBL" id="PWK53850.1"/>
    </source>
</evidence>
<feature type="transmembrane region" description="Helical" evidence="1">
    <location>
        <begin position="46"/>
        <end position="64"/>
    </location>
</feature>
<keyword evidence="1" id="KW-0472">Membrane</keyword>
<accession>A0A316G223</accession>